<dbReference type="EMBL" id="CP001089">
    <property type="protein sequence ID" value="ACD94848.1"/>
    <property type="molecule type" value="Genomic_DNA"/>
</dbReference>
<reference evidence="2 3" key="1">
    <citation type="submission" date="2008-05" db="EMBL/GenBank/DDBJ databases">
        <title>Complete sequence of chromosome of Geobacter lovleyi SZ.</title>
        <authorList>
            <consortium name="US DOE Joint Genome Institute"/>
            <person name="Lucas S."/>
            <person name="Copeland A."/>
            <person name="Lapidus A."/>
            <person name="Glavina del Rio T."/>
            <person name="Dalin E."/>
            <person name="Tice H."/>
            <person name="Bruce D."/>
            <person name="Goodwin L."/>
            <person name="Pitluck S."/>
            <person name="Chertkov O."/>
            <person name="Meincke L."/>
            <person name="Brettin T."/>
            <person name="Detter J.C."/>
            <person name="Han C."/>
            <person name="Tapia R."/>
            <person name="Kuske C.R."/>
            <person name="Schmutz J."/>
            <person name="Larimer F."/>
            <person name="Land M."/>
            <person name="Hauser L."/>
            <person name="Kyrpides N."/>
            <person name="Mikhailova N."/>
            <person name="Sung Y."/>
            <person name="Fletcher K.E."/>
            <person name="Ritalahti K.M."/>
            <person name="Loeffler F.E."/>
            <person name="Richardson P."/>
        </authorList>
    </citation>
    <scope>NUCLEOTIDE SEQUENCE [LARGE SCALE GENOMIC DNA]</scope>
    <source>
        <strain evidence="3">ATCC BAA-1151 / DSM 17278 / SZ</strain>
    </source>
</reference>
<proteinExistence type="predicted"/>
<organism evidence="2 3">
    <name type="scientific">Trichlorobacter lovleyi (strain ATCC BAA-1151 / DSM 17278 / SZ)</name>
    <name type="common">Geobacter lovleyi</name>
    <dbReference type="NCBI Taxonomy" id="398767"/>
    <lineage>
        <taxon>Bacteria</taxon>
        <taxon>Pseudomonadati</taxon>
        <taxon>Thermodesulfobacteriota</taxon>
        <taxon>Desulfuromonadia</taxon>
        <taxon>Geobacterales</taxon>
        <taxon>Geobacteraceae</taxon>
        <taxon>Trichlorobacter</taxon>
    </lineage>
</organism>
<protein>
    <submittedName>
        <fullName evidence="2">Uncharacterized protein</fullName>
    </submittedName>
</protein>
<name>B3E6M3_TRIL1</name>
<feature type="region of interest" description="Disordered" evidence="1">
    <location>
        <begin position="118"/>
        <end position="197"/>
    </location>
</feature>
<dbReference type="AlphaFoldDB" id="B3E6M3"/>
<evidence type="ECO:0000256" key="1">
    <source>
        <dbReference type="SAM" id="MobiDB-lite"/>
    </source>
</evidence>
<gene>
    <name evidence="2" type="ordered locus">Glov_1126</name>
</gene>
<evidence type="ECO:0000313" key="2">
    <source>
        <dbReference type="EMBL" id="ACD94848.1"/>
    </source>
</evidence>
<accession>B3E6M3</accession>
<sequence>MQLPDTHISGGYIRLFRQLLDSDLFSKPPHYLKLWIWMLLKARWQDGQGLKRGQLLTSIKEMQEVGAYKSGNRLTGKLSVDQVRAAYGWMRQTGAIKVADTTRGLLISIIKYDTYQASDSCGPHQNPDPTRDTIPDTTPEPTKERPEMLGIVRESQQMSTPDPTPDTTPEPARTPHHLKEGKKESLVASKTRTLRQQ</sequence>
<dbReference type="HOGENOM" id="CLU_1382396_0_0_7"/>
<dbReference type="OrthoDB" id="7365718at2"/>
<dbReference type="KEGG" id="glo:Glov_1126"/>
<dbReference type="STRING" id="398767.Glov_1126"/>
<evidence type="ECO:0000313" key="3">
    <source>
        <dbReference type="Proteomes" id="UP000002420"/>
    </source>
</evidence>
<dbReference type="Proteomes" id="UP000002420">
    <property type="component" value="Chromosome"/>
</dbReference>
<keyword evidence="3" id="KW-1185">Reference proteome</keyword>
<dbReference type="RefSeq" id="WP_012469197.1">
    <property type="nucleotide sequence ID" value="NC_010814.1"/>
</dbReference>
<feature type="compositionally biased region" description="Polar residues" evidence="1">
    <location>
        <begin position="188"/>
        <end position="197"/>
    </location>
</feature>